<dbReference type="RefSeq" id="WP_263998004.1">
    <property type="nucleotide sequence ID" value="NZ_JACKVK010000011.1"/>
</dbReference>
<dbReference type="EMBL" id="JACKVK010000011">
    <property type="protein sequence ID" value="MCV7423127.1"/>
    <property type="molecule type" value="Genomic_DNA"/>
</dbReference>
<keyword evidence="7 8" id="KW-0503">Monooxygenase</keyword>
<evidence type="ECO:0000256" key="1">
    <source>
        <dbReference type="ARBA" id="ARBA00001971"/>
    </source>
</evidence>
<evidence type="ECO:0000313" key="10">
    <source>
        <dbReference type="Proteomes" id="UP001141629"/>
    </source>
</evidence>
<comment type="caution">
    <text evidence="9">The sequence shown here is derived from an EMBL/GenBank/DDBJ whole genome shotgun (WGS) entry which is preliminary data.</text>
</comment>
<protein>
    <submittedName>
        <fullName evidence="9">Cytochrome P450</fullName>
    </submittedName>
</protein>
<dbReference type="Gene3D" id="1.10.630.10">
    <property type="entry name" value="Cytochrome P450"/>
    <property type="match status" value="1"/>
</dbReference>
<dbReference type="GO" id="GO:0006707">
    <property type="term" value="P:cholesterol catabolic process"/>
    <property type="evidence" value="ECO:0007669"/>
    <property type="project" value="TreeGrafter"/>
</dbReference>
<gene>
    <name evidence="9" type="ORF">H7K45_21470</name>
</gene>
<name>A0A9X3C440_9MYCO</name>
<keyword evidence="6 8" id="KW-0408">Iron</keyword>
<keyword evidence="5 8" id="KW-0560">Oxidoreductase</keyword>
<comment type="similarity">
    <text evidence="2 8">Belongs to the cytochrome P450 family.</text>
</comment>
<dbReference type="SUPFAM" id="SSF48264">
    <property type="entry name" value="Cytochrome P450"/>
    <property type="match status" value="1"/>
</dbReference>
<dbReference type="InterPro" id="IPR002397">
    <property type="entry name" value="Cyt_P450_B"/>
</dbReference>
<proteinExistence type="inferred from homology"/>
<evidence type="ECO:0000313" key="9">
    <source>
        <dbReference type="EMBL" id="MCV7423127.1"/>
    </source>
</evidence>
<evidence type="ECO:0000256" key="6">
    <source>
        <dbReference type="ARBA" id="ARBA00023004"/>
    </source>
</evidence>
<keyword evidence="3 8" id="KW-0349">Heme</keyword>
<organism evidence="9 10">
    <name type="scientific">Mycobacterium yunnanensis</name>
    <dbReference type="NCBI Taxonomy" id="368477"/>
    <lineage>
        <taxon>Bacteria</taxon>
        <taxon>Bacillati</taxon>
        <taxon>Actinomycetota</taxon>
        <taxon>Actinomycetes</taxon>
        <taxon>Mycobacteriales</taxon>
        <taxon>Mycobacteriaceae</taxon>
        <taxon>Mycobacterium</taxon>
    </lineage>
</organism>
<dbReference type="GO" id="GO:0008395">
    <property type="term" value="F:steroid hydroxylase activity"/>
    <property type="evidence" value="ECO:0007669"/>
    <property type="project" value="TreeGrafter"/>
</dbReference>
<dbReference type="PANTHER" id="PTHR46696">
    <property type="entry name" value="P450, PUTATIVE (EUROFUNG)-RELATED"/>
    <property type="match status" value="1"/>
</dbReference>
<reference evidence="9" key="1">
    <citation type="submission" date="2020-07" db="EMBL/GenBank/DDBJ databases">
        <authorList>
            <person name="Pettersson B.M.F."/>
            <person name="Behra P.R.K."/>
            <person name="Ramesh M."/>
            <person name="Das S."/>
            <person name="Dasgupta S."/>
            <person name="Kirsebom L.A."/>
        </authorList>
    </citation>
    <scope>NUCLEOTIDE SEQUENCE</scope>
    <source>
        <strain evidence="9">DSM 44838</strain>
    </source>
</reference>
<dbReference type="AlphaFoldDB" id="A0A9X3C440"/>
<dbReference type="GO" id="GO:0020037">
    <property type="term" value="F:heme binding"/>
    <property type="evidence" value="ECO:0007669"/>
    <property type="project" value="InterPro"/>
</dbReference>
<evidence type="ECO:0000256" key="8">
    <source>
        <dbReference type="RuleBase" id="RU000461"/>
    </source>
</evidence>
<evidence type="ECO:0000256" key="7">
    <source>
        <dbReference type="ARBA" id="ARBA00023033"/>
    </source>
</evidence>
<dbReference type="Proteomes" id="UP001141629">
    <property type="component" value="Unassembled WGS sequence"/>
</dbReference>
<dbReference type="InterPro" id="IPR017972">
    <property type="entry name" value="Cyt_P450_CS"/>
</dbReference>
<sequence>MTADFDTVDYFTDQSLVPDPHPYFDHLRSKCPVVREPNYGVLAITGYDEANTVLKDTDTYSSCIAVAGPFPPLPFTPEGDDITAQISEHRQLMPMFEHMVTMDPPDHTNARSLLNRLLTPSRLKENEAFMWRLADECLDDIVSHGKCEFLSAYAKPFSLLVIADLLGVPHEDHDEFRTVLGAPRPGATVGSLQGELVATNPLAWLDDKFVAYLEDRRESPRDDVLTALATAKFPDGSTPPVIEVARSATFLFAAGQETTTKLLSASIKVLGDRPDIQDTLRKDRSRIPVFVEEALRMDAPVKSQFRLAKKNTVLNGTDVPAGTTMMVCPGAVNRDPARFENPHEFNLDRKNVREHIAFGRGVHSCPGGPLARVEGRVSMERILDRMTDIRIDEEKHGPAGDRSYNYEPTFILRGLTEINIEFMPVVSS</sequence>
<evidence type="ECO:0000256" key="3">
    <source>
        <dbReference type="ARBA" id="ARBA00022617"/>
    </source>
</evidence>
<comment type="cofactor">
    <cofactor evidence="1">
        <name>heme</name>
        <dbReference type="ChEBI" id="CHEBI:30413"/>
    </cofactor>
</comment>
<evidence type="ECO:0000256" key="2">
    <source>
        <dbReference type="ARBA" id="ARBA00010617"/>
    </source>
</evidence>
<keyword evidence="4 8" id="KW-0479">Metal-binding</keyword>
<dbReference type="GO" id="GO:0036199">
    <property type="term" value="F:cholest-4-en-3-one 26-monooxygenase activity"/>
    <property type="evidence" value="ECO:0007669"/>
    <property type="project" value="TreeGrafter"/>
</dbReference>
<accession>A0A9X3C440</accession>
<dbReference type="PROSITE" id="PS00086">
    <property type="entry name" value="CYTOCHROME_P450"/>
    <property type="match status" value="1"/>
</dbReference>
<dbReference type="GO" id="GO:0005506">
    <property type="term" value="F:iron ion binding"/>
    <property type="evidence" value="ECO:0007669"/>
    <property type="project" value="InterPro"/>
</dbReference>
<keyword evidence="10" id="KW-1185">Reference proteome</keyword>
<evidence type="ECO:0000256" key="4">
    <source>
        <dbReference type="ARBA" id="ARBA00022723"/>
    </source>
</evidence>
<dbReference type="InterPro" id="IPR001128">
    <property type="entry name" value="Cyt_P450"/>
</dbReference>
<dbReference type="PANTHER" id="PTHR46696:SF4">
    <property type="entry name" value="BIOTIN BIOSYNTHESIS CYTOCHROME P450"/>
    <property type="match status" value="1"/>
</dbReference>
<dbReference type="InterPro" id="IPR036396">
    <property type="entry name" value="Cyt_P450_sf"/>
</dbReference>
<dbReference type="PRINTS" id="PR00359">
    <property type="entry name" value="BP450"/>
</dbReference>
<dbReference type="Pfam" id="PF00067">
    <property type="entry name" value="p450"/>
    <property type="match status" value="1"/>
</dbReference>
<reference evidence="9" key="2">
    <citation type="journal article" date="2022" name="BMC Genomics">
        <title>Comparative genome analysis of mycobacteria focusing on tRNA and non-coding RNA.</title>
        <authorList>
            <person name="Behra P.R.K."/>
            <person name="Pettersson B.M.F."/>
            <person name="Ramesh M."/>
            <person name="Das S."/>
            <person name="Dasgupta S."/>
            <person name="Kirsebom L.A."/>
        </authorList>
    </citation>
    <scope>NUCLEOTIDE SEQUENCE</scope>
    <source>
        <strain evidence="9">DSM 44838</strain>
    </source>
</reference>
<evidence type="ECO:0000256" key="5">
    <source>
        <dbReference type="ARBA" id="ARBA00023002"/>
    </source>
</evidence>